<dbReference type="Pfam" id="PF01063">
    <property type="entry name" value="Aminotran_4"/>
    <property type="match status" value="1"/>
</dbReference>
<dbReference type="Gene3D" id="3.20.10.10">
    <property type="entry name" value="D-amino Acid Aminotransferase, subunit A, domain 2"/>
    <property type="match status" value="1"/>
</dbReference>
<dbReference type="SUPFAM" id="SSF56752">
    <property type="entry name" value="D-aminoacid aminotransferase-like PLP-dependent enzymes"/>
    <property type="match status" value="1"/>
</dbReference>
<dbReference type="InterPro" id="IPR043131">
    <property type="entry name" value="BCAT-like_N"/>
</dbReference>
<protein>
    <submittedName>
        <fullName evidence="1">Branched-subunit amino acid aminotransferase/4-amino-4-deoxychorismate lyase</fullName>
    </submittedName>
</protein>
<organism evidence="1 2">
    <name type="scientific">Streptomyces violarus</name>
    <dbReference type="NCBI Taxonomy" id="67380"/>
    <lineage>
        <taxon>Bacteria</taxon>
        <taxon>Bacillati</taxon>
        <taxon>Actinomycetota</taxon>
        <taxon>Actinomycetes</taxon>
        <taxon>Kitasatosporales</taxon>
        <taxon>Streptomycetaceae</taxon>
        <taxon>Streptomyces</taxon>
    </lineage>
</organism>
<dbReference type="InterPro" id="IPR036038">
    <property type="entry name" value="Aminotransferase-like"/>
</dbReference>
<dbReference type="GO" id="GO:0016829">
    <property type="term" value="F:lyase activity"/>
    <property type="evidence" value="ECO:0007669"/>
    <property type="project" value="UniProtKB-KW"/>
</dbReference>
<keyword evidence="2" id="KW-1185">Reference proteome</keyword>
<sequence length="261" mass="28237">MAELNGKPATLDDLQSLALTNYGHFTSMRLEDGTVRGLSLHLDRLVRDCRIVFGVELDRERTLNYIRKAADGVTGVAGLRVTVFDPGIDMGRPSDAKDPHILVNLRPGGAMPPPPLTAKSFTFTRDNAQVKHIGLHSQLRLRRDAQLAGFDDAVFVEPDGRISEGGTWNLGFVDQDGTVVWPEAPVLPGTTMLLLRGLDAPKQITAPVRLADVPNLAAAFATNVTIGVRSVSALDDVQFPHDHPVLAALRDAYVGIPGERL</sequence>
<evidence type="ECO:0000313" key="2">
    <source>
        <dbReference type="Proteomes" id="UP000572907"/>
    </source>
</evidence>
<dbReference type="InterPro" id="IPR001544">
    <property type="entry name" value="Aminotrans_IV"/>
</dbReference>
<dbReference type="AlphaFoldDB" id="A0A7W5F2L2"/>
<name>A0A7W5F2L2_9ACTN</name>
<gene>
    <name evidence="1" type="ORF">FHS41_004208</name>
</gene>
<comment type="caution">
    <text evidence="1">The sequence shown here is derived from an EMBL/GenBank/DDBJ whole genome shotgun (WGS) entry which is preliminary data.</text>
</comment>
<keyword evidence="1" id="KW-0032">Aminotransferase</keyword>
<dbReference type="InterPro" id="IPR043132">
    <property type="entry name" value="BCAT-like_C"/>
</dbReference>
<dbReference type="RefSeq" id="WP_184593717.1">
    <property type="nucleotide sequence ID" value="NZ_BMUP01000013.1"/>
</dbReference>
<evidence type="ECO:0000313" key="1">
    <source>
        <dbReference type="EMBL" id="MBB3077701.1"/>
    </source>
</evidence>
<dbReference type="Proteomes" id="UP000572907">
    <property type="component" value="Unassembled WGS sequence"/>
</dbReference>
<dbReference type="GO" id="GO:0008483">
    <property type="term" value="F:transaminase activity"/>
    <property type="evidence" value="ECO:0007669"/>
    <property type="project" value="UniProtKB-KW"/>
</dbReference>
<keyword evidence="1" id="KW-0456">Lyase</keyword>
<reference evidence="1 2" key="1">
    <citation type="submission" date="2020-08" db="EMBL/GenBank/DDBJ databases">
        <title>Genomic Encyclopedia of Type Strains, Phase III (KMG-III): the genomes of soil and plant-associated and newly described type strains.</title>
        <authorList>
            <person name="Whitman W."/>
        </authorList>
    </citation>
    <scope>NUCLEOTIDE SEQUENCE [LARGE SCALE GENOMIC DNA]</scope>
    <source>
        <strain evidence="1 2">CECT 3237</strain>
    </source>
</reference>
<dbReference type="NCBIfam" id="NF006734">
    <property type="entry name" value="PRK09266.1"/>
    <property type="match status" value="1"/>
</dbReference>
<proteinExistence type="predicted"/>
<dbReference type="Gene3D" id="3.30.470.10">
    <property type="match status" value="1"/>
</dbReference>
<keyword evidence="1" id="KW-0808">Transferase</keyword>
<dbReference type="EMBL" id="JACHXE010000004">
    <property type="protein sequence ID" value="MBB3077701.1"/>
    <property type="molecule type" value="Genomic_DNA"/>
</dbReference>
<accession>A0A7W5F2L2</accession>